<dbReference type="EMBL" id="AACCXM010000004">
    <property type="protein sequence ID" value="EAK0468897.1"/>
    <property type="molecule type" value="Genomic_DNA"/>
</dbReference>
<evidence type="ECO:0000259" key="2">
    <source>
        <dbReference type="Pfam" id="PF02525"/>
    </source>
</evidence>
<dbReference type="GO" id="GO:0003955">
    <property type="term" value="F:NAD(P)H dehydrogenase (quinone) activity"/>
    <property type="evidence" value="ECO:0007669"/>
    <property type="project" value="TreeGrafter"/>
</dbReference>
<evidence type="ECO:0000313" key="3">
    <source>
        <dbReference type="EMBL" id="EAI5407575.1"/>
    </source>
</evidence>
<reference evidence="5 6" key="1">
    <citation type="submission" date="2018-05" db="EMBL/GenBank/DDBJ databases">
        <authorList>
            <consortium name="PulseNet: The National Subtyping Network for Foodborne Disease Surveillance"/>
            <person name="Tarr C.L."/>
            <person name="Trees E."/>
            <person name="Katz L.S."/>
            <person name="Carleton-Romer H.A."/>
            <person name="Stroika S."/>
            <person name="Kucerova Z."/>
            <person name="Roache K.F."/>
            <person name="Sabol A.L."/>
            <person name="Besser J."/>
            <person name="Gerner-Smidt P."/>
        </authorList>
    </citation>
    <scope>NUCLEOTIDE SEQUENCE</scope>
    <source>
        <strain evidence="4">2014D-0197</strain>
        <strain evidence="3 6">2016D-0221</strain>
        <strain evidence="5">D4313</strain>
    </source>
</reference>
<gene>
    <name evidence="4" type="ORF">AAH17_02980</name>
    <name evidence="5" type="ORF">AAH24_05935</name>
    <name evidence="3" type="ORF">BVH53_02500</name>
</gene>
<dbReference type="PANTHER" id="PTHR47307:SF1">
    <property type="entry name" value="GLUTATHIONE-REGULATED POTASSIUM-EFFLUX SYSTEM ANCILLARY PROTEIN KEFG"/>
    <property type="match status" value="1"/>
</dbReference>
<organism evidence="5">
    <name type="scientific">Campylobacter fetus</name>
    <dbReference type="NCBI Taxonomy" id="196"/>
    <lineage>
        <taxon>Bacteria</taxon>
        <taxon>Pseudomonadati</taxon>
        <taxon>Campylobacterota</taxon>
        <taxon>Epsilonproteobacteria</taxon>
        <taxon>Campylobacterales</taxon>
        <taxon>Campylobacteraceae</taxon>
        <taxon>Campylobacter</taxon>
    </lineage>
</organism>
<dbReference type="GO" id="GO:0009055">
    <property type="term" value="F:electron transfer activity"/>
    <property type="evidence" value="ECO:0007669"/>
    <property type="project" value="TreeGrafter"/>
</dbReference>
<dbReference type="Gene3D" id="3.40.50.360">
    <property type="match status" value="1"/>
</dbReference>
<dbReference type="InterPro" id="IPR046980">
    <property type="entry name" value="KefG/KefF"/>
</dbReference>
<dbReference type="PANTHER" id="PTHR47307">
    <property type="entry name" value="GLUTATHIONE-REGULATED POTASSIUM-EFFLUX SYSTEM ANCILLARY PROTEIN KEFG"/>
    <property type="match status" value="1"/>
</dbReference>
<dbReference type="InterPro" id="IPR029039">
    <property type="entry name" value="Flavoprotein-like_sf"/>
</dbReference>
<dbReference type="AlphaFoldDB" id="A0A5L4VQQ6"/>
<protein>
    <submittedName>
        <fullName evidence="5">NAD(P)H-dependent oxidoreductase</fullName>
    </submittedName>
</protein>
<sequence>MKTLIILSHPDIENGVFNKKLRNEVLKNTSDVQIHELYKVYTGFDFDIKKEQKLLESYEKIIFQFPLYWYSCPSLLKKYFDDIFEHGWAYGSNADKLKGKIFGLCISAGGSKQDFDKSGEVGFSMEEILTPFKATAKFVGAKFINSFITFEVEPQMSEEKLKTRAKEYLEYLKK</sequence>
<name>A0A5L4VQQ6_CAMFE</name>
<evidence type="ECO:0000313" key="5">
    <source>
        <dbReference type="EMBL" id="EAK0468897.1"/>
    </source>
</evidence>
<evidence type="ECO:0000313" key="4">
    <source>
        <dbReference type="EMBL" id="EAK0452621.1"/>
    </source>
</evidence>
<dbReference type="GO" id="GO:0010181">
    <property type="term" value="F:FMN binding"/>
    <property type="evidence" value="ECO:0007669"/>
    <property type="project" value="TreeGrafter"/>
</dbReference>
<comment type="caution">
    <text evidence="5">The sequence shown here is derived from an EMBL/GenBank/DDBJ whole genome shotgun (WGS) entry which is preliminary data.</text>
</comment>
<accession>A0A5L4VQQ6</accession>
<keyword evidence="1" id="KW-0560">Oxidoreductase</keyword>
<dbReference type="Proteomes" id="UP000557842">
    <property type="component" value="Unassembled WGS sequence"/>
</dbReference>
<proteinExistence type="predicted"/>
<dbReference type="SUPFAM" id="SSF52218">
    <property type="entry name" value="Flavoproteins"/>
    <property type="match status" value="1"/>
</dbReference>
<evidence type="ECO:0000313" key="6">
    <source>
        <dbReference type="Proteomes" id="UP000557842"/>
    </source>
</evidence>
<dbReference type="InterPro" id="IPR003680">
    <property type="entry name" value="Flavodoxin_fold"/>
</dbReference>
<dbReference type="EMBL" id="AABQDW010000003">
    <property type="protein sequence ID" value="EAI5407575.1"/>
    <property type="molecule type" value="Genomic_DNA"/>
</dbReference>
<evidence type="ECO:0000256" key="1">
    <source>
        <dbReference type="ARBA" id="ARBA00023002"/>
    </source>
</evidence>
<dbReference type="RefSeq" id="WP_042960245.1">
    <property type="nucleotide sequence ID" value="NZ_AABUZP020000015.1"/>
</dbReference>
<dbReference type="Pfam" id="PF02525">
    <property type="entry name" value="Flavodoxin_2"/>
    <property type="match status" value="1"/>
</dbReference>
<feature type="domain" description="Flavodoxin-like fold" evidence="2">
    <location>
        <begin position="1"/>
        <end position="172"/>
    </location>
</feature>
<dbReference type="EMBL" id="AACCXK010000004">
    <property type="protein sequence ID" value="EAK0452621.1"/>
    <property type="molecule type" value="Genomic_DNA"/>
</dbReference>